<dbReference type="GeneID" id="19117016"/>
<feature type="region of interest" description="Disordered" evidence="1">
    <location>
        <begin position="102"/>
        <end position="137"/>
    </location>
</feature>
<dbReference type="EMBL" id="KB445560">
    <property type="protein sequence ID" value="EMC93421.1"/>
    <property type="molecule type" value="Genomic_DNA"/>
</dbReference>
<feature type="compositionally biased region" description="Basic and acidic residues" evidence="1">
    <location>
        <begin position="102"/>
        <end position="120"/>
    </location>
</feature>
<name>M2MAC1_BAUPA</name>
<accession>M2MAC1</accession>
<evidence type="ECO:0000256" key="1">
    <source>
        <dbReference type="SAM" id="MobiDB-lite"/>
    </source>
</evidence>
<dbReference type="eggNOG" id="ENOG502STA3">
    <property type="taxonomic scope" value="Eukaryota"/>
</dbReference>
<reference evidence="2 3" key="1">
    <citation type="journal article" date="2012" name="PLoS Pathog.">
        <title>Diverse lifestyles and strategies of plant pathogenesis encoded in the genomes of eighteen Dothideomycetes fungi.</title>
        <authorList>
            <person name="Ohm R.A."/>
            <person name="Feau N."/>
            <person name="Henrissat B."/>
            <person name="Schoch C.L."/>
            <person name="Horwitz B.A."/>
            <person name="Barry K.W."/>
            <person name="Condon B.J."/>
            <person name="Copeland A.C."/>
            <person name="Dhillon B."/>
            <person name="Glaser F."/>
            <person name="Hesse C.N."/>
            <person name="Kosti I."/>
            <person name="LaButti K."/>
            <person name="Lindquist E.A."/>
            <person name="Lucas S."/>
            <person name="Salamov A.A."/>
            <person name="Bradshaw R.E."/>
            <person name="Ciuffetti L."/>
            <person name="Hamelin R.C."/>
            <person name="Kema G.H.J."/>
            <person name="Lawrence C."/>
            <person name="Scott J.A."/>
            <person name="Spatafora J.W."/>
            <person name="Turgeon B.G."/>
            <person name="de Wit P.J.G.M."/>
            <person name="Zhong S."/>
            <person name="Goodwin S.B."/>
            <person name="Grigoriev I.V."/>
        </authorList>
    </citation>
    <scope>NUCLEOTIDE SEQUENCE [LARGE SCALE GENOMIC DNA]</scope>
    <source>
        <strain evidence="2 3">UAMH 10762</strain>
    </source>
</reference>
<dbReference type="Proteomes" id="UP000011761">
    <property type="component" value="Unassembled WGS sequence"/>
</dbReference>
<dbReference type="KEGG" id="bcom:BAUCODRAFT_76313"/>
<proteinExistence type="predicted"/>
<gene>
    <name evidence="2" type="ORF">BAUCODRAFT_76313</name>
</gene>
<organism evidence="2 3">
    <name type="scientific">Baudoinia panamericana (strain UAMH 10762)</name>
    <name type="common">Angels' share fungus</name>
    <name type="synonym">Baudoinia compniacensis (strain UAMH 10762)</name>
    <dbReference type="NCBI Taxonomy" id="717646"/>
    <lineage>
        <taxon>Eukaryota</taxon>
        <taxon>Fungi</taxon>
        <taxon>Dikarya</taxon>
        <taxon>Ascomycota</taxon>
        <taxon>Pezizomycotina</taxon>
        <taxon>Dothideomycetes</taxon>
        <taxon>Dothideomycetidae</taxon>
        <taxon>Mycosphaerellales</taxon>
        <taxon>Teratosphaeriaceae</taxon>
        <taxon>Baudoinia</taxon>
    </lineage>
</organism>
<dbReference type="RefSeq" id="XP_007679397.1">
    <property type="nucleotide sequence ID" value="XM_007681207.1"/>
</dbReference>
<dbReference type="OMA" id="QAEENAW"/>
<dbReference type="AlphaFoldDB" id="M2MAC1"/>
<evidence type="ECO:0000313" key="2">
    <source>
        <dbReference type="EMBL" id="EMC93421.1"/>
    </source>
</evidence>
<protein>
    <submittedName>
        <fullName evidence="2">Uncharacterized protein</fullName>
    </submittedName>
</protein>
<evidence type="ECO:0000313" key="3">
    <source>
        <dbReference type="Proteomes" id="UP000011761"/>
    </source>
</evidence>
<sequence>MCCHRLFVYSVCGHSAFSITPLILCQDAAIAPDAEHSSRCELVAHPYRSLKLDMLCPSCQQRRDAILGRVEQCQVVTYDEYKWKVSYAMPAHGKDFWTRKMEEKEAKETEERKQQKDMEKRKRFSWKRASKKSVRSG</sequence>
<feature type="compositionally biased region" description="Basic residues" evidence="1">
    <location>
        <begin position="121"/>
        <end position="137"/>
    </location>
</feature>
<dbReference type="HOGENOM" id="CLU_151400_0_0_1"/>
<keyword evidence="3" id="KW-1185">Reference proteome</keyword>
<dbReference type="OrthoDB" id="3927958at2759"/>